<accession>A0ABM5V4P9</accession>
<dbReference type="EMBL" id="CP011409">
    <property type="protein sequence ID" value="AKZ64472.1"/>
    <property type="molecule type" value="Genomic_DNA"/>
</dbReference>
<name>A0ABM5V4P9_9BURK</name>
<reference evidence="2" key="1">
    <citation type="journal article" date="2015" name="Genome Announc.">
        <title>Complete Genome Sequence of Herbaspirillum hiltneri N3 (DSM 17495), Isolated from Surface-Sterilized Wheat Roots.</title>
        <authorList>
            <person name="Guizelini D."/>
            <person name="Saizaki P.M."/>
            <person name="Coimbra N.A."/>
            <person name="Weiss V.A."/>
            <person name="Faoro H."/>
            <person name="Sfeir M.Z."/>
            <person name="Baura V.A."/>
            <person name="Monteiro R.A."/>
            <person name="Chubatsu L.S."/>
            <person name="Souza E.M."/>
            <person name="Cruz L.M."/>
            <person name="Pedrosa F.O."/>
            <person name="Raittz R.T."/>
            <person name="Marchaukoski J.N."/>
            <person name="Steffens M.B."/>
        </authorList>
    </citation>
    <scope>NUCLEOTIDE SEQUENCE [LARGE SCALE GENOMIC DNA]</scope>
    <source>
        <strain evidence="2">N3</strain>
    </source>
</reference>
<keyword evidence="2" id="KW-1185">Reference proteome</keyword>
<evidence type="ECO:0000313" key="2">
    <source>
        <dbReference type="Proteomes" id="UP000063429"/>
    </source>
</evidence>
<gene>
    <name evidence="1" type="ORF">F506_19040</name>
</gene>
<protein>
    <submittedName>
        <fullName evidence="1">Uncharacterized protein</fullName>
    </submittedName>
</protein>
<dbReference type="Proteomes" id="UP000063429">
    <property type="component" value="Chromosome"/>
</dbReference>
<dbReference type="RefSeq" id="WP_053200024.1">
    <property type="nucleotide sequence ID" value="NZ_CP011409.1"/>
</dbReference>
<evidence type="ECO:0000313" key="1">
    <source>
        <dbReference type="EMBL" id="AKZ64472.1"/>
    </source>
</evidence>
<organism evidence="1 2">
    <name type="scientific">Herbaspirillum hiltneri N3</name>
    <dbReference type="NCBI Taxonomy" id="1262470"/>
    <lineage>
        <taxon>Bacteria</taxon>
        <taxon>Pseudomonadati</taxon>
        <taxon>Pseudomonadota</taxon>
        <taxon>Betaproteobacteria</taxon>
        <taxon>Burkholderiales</taxon>
        <taxon>Oxalobacteraceae</taxon>
        <taxon>Herbaspirillum</taxon>
    </lineage>
</organism>
<sequence>MKKVAAHSLEPEFAFVRGTEITRIEYLPLDGLKIYVADVYGESGCIVTFDFTMGFRVLDERDLMEYWPICSTPMGWLFNIQEGGWLDQERPRLGSCMLDMFPDTKEYLIAGINECVSVFSTENPKLQSYQP</sequence>
<proteinExistence type="predicted"/>